<dbReference type="OMA" id="MALQAYY"/>
<feature type="region of interest" description="Disordered" evidence="1">
    <location>
        <begin position="264"/>
        <end position="293"/>
    </location>
</feature>
<dbReference type="VEuPathDB" id="FungiDB:SCHCODRAFT_02618723"/>
<feature type="region of interest" description="Disordered" evidence="1">
    <location>
        <begin position="515"/>
        <end position="587"/>
    </location>
</feature>
<dbReference type="eggNOG" id="ENOG502S78W">
    <property type="taxonomic scope" value="Eukaryota"/>
</dbReference>
<dbReference type="OrthoDB" id="2507488at2759"/>
<feature type="compositionally biased region" description="Acidic residues" evidence="1">
    <location>
        <begin position="541"/>
        <end position="552"/>
    </location>
</feature>
<sequence length="587" mass="62378">MYAPSSSPESPGLLYDGISDHPSLRRVKPLPKRRRTSPAEGATPEGGSPMPPAPPDLPQDSDAAYFAPGAANLRAHDPGAAPREADDDPSEGDYIDHLQQPGNTKKRKVPKAGLSGGEDDPDHDRGGLHGASQLTSAAAQGAPQAPPVDQPPPQYSFATIGVPPSAAALDTNTVATTLSALTKRLTRTANKRARLGRTLSLVTLAGLQHKDMLRTRKRQLTAVLGALSQGDAQALDQALEASWPLGSGASGYLGGAASSLLTGANTTTTTTGPSDDVQHTLEPLKTRKSKRARVREARRARANVALRHPDAAPFPTCDFSYKCPSATAERLITTKEEVNALRARFEAELARQASKAAQANKMALASRRQGATAPPGDRDRKSRMRTTKKSGAGGDQKAEFLALPPQAGTPPAKPAKGKKKKRSALANASNPHHLRNYVPSRLPHSSGGGHHAASSTPQDENVPINFLSKGIGKGALINPADEWVCPFCEYELFYGDEAEYRRAIRNRKKILRRRRRARERASAAASGQAHGANARGKGREEEEDEGYDDEALYDPPADTYVPPAPVQQKWDPGRGGGQQKGAQAATG</sequence>
<feature type="compositionally biased region" description="Basic and acidic residues" evidence="1">
    <location>
        <begin position="276"/>
        <end position="285"/>
    </location>
</feature>
<evidence type="ECO:0000313" key="2">
    <source>
        <dbReference type="EMBL" id="EFI97818.1"/>
    </source>
</evidence>
<dbReference type="InParanoid" id="D8Q0U4"/>
<keyword evidence="3" id="KW-1185">Reference proteome</keyword>
<dbReference type="GeneID" id="9590700"/>
<feature type="compositionally biased region" description="Pro residues" evidence="1">
    <location>
        <begin position="144"/>
        <end position="154"/>
    </location>
</feature>
<feature type="region of interest" description="Disordered" evidence="1">
    <location>
        <begin position="358"/>
        <end position="461"/>
    </location>
</feature>
<dbReference type="KEGG" id="scm:SCHCO_02618723"/>
<feature type="compositionally biased region" description="Low complexity" evidence="1">
    <location>
        <begin position="522"/>
        <end position="535"/>
    </location>
</feature>
<evidence type="ECO:0000256" key="1">
    <source>
        <dbReference type="SAM" id="MobiDB-lite"/>
    </source>
</evidence>
<protein>
    <submittedName>
        <fullName evidence="2">Uncharacterized protein</fullName>
    </submittedName>
</protein>
<proteinExistence type="predicted"/>
<name>D8Q0U4_SCHCM</name>
<dbReference type="Proteomes" id="UP000007431">
    <property type="component" value="Unassembled WGS sequence"/>
</dbReference>
<dbReference type="EMBL" id="GL377305">
    <property type="protein sequence ID" value="EFI97818.1"/>
    <property type="molecule type" value="Genomic_DNA"/>
</dbReference>
<evidence type="ECO:0000313" key="3">
    <source>
        <dbReference type="Proteomes" id="UP000007431"/>
    </source>
</evidence>
<dbReference type="AlphaFoldDB" id="D8Q0U4"/>
<reference evidence="2 3" key="1">
    <citation type="journal article" date="2010" name="Nat. Biotechnol.">
        <title>Genome sequence of the model mushroom Schizophyllum commune.</title>
        <authorList>
            <person name="Ohm R.A."/>
            <person name="de Jong J.F."/>
            <person name="Lugones L.G."/>
            <person name="Aerts A."/>
            <person name="Kothe E."/>
            <person name="Stajich J.E."/>
            <person name="de Vries R.P."/>
            <person name="Record E."/>
            <person name="Levasseur A."/>
            <person name="Baker S.E."/>
            <person name="Bartholomew K.A."/>
            <person name="Coutinho P.M."/>
            <person name="Erdmann S."/>
            <person name="Fowler T.J."/>
            <person name="Gathman A.C."/>
            <person name="Lombard V."/>
            <person name="Henrissat B."/>
            <person name="Knabe N."/>
            <person name="Kuees U."/>
            <person name="Lilly W.W."/>
            <person name="Lindquist E."/>
            <person name="Lucas S."/>
            <person name="Magnuson J.K."/>
            <person name="Piumi F."/>
            <person name="Raudaskoski M."/>
            <person name="Salamov A."/>
            <person name="Schmutz J."/>
            <person name="Schwarze F.W.M.R."/>
            <person name="vanKuyk P.A."/>
            <person name="Horton J.S."/>
            <person name="Grigoriev I.V."/>
            <person name="Woesten H.A.B."/>
        </authorList>
    </citation>
    <scope>NUCLEOTIDE SEQUENCE [LARGE SCALE GENOMIC DNA]</scope>
    <source>
        <strain evidence="3">H4-8 / FGSC 9210</strain>
    </source>
</reference>
<feature type="compositionally biased region" description="Basic residues" evidence="1">
    <location>
        <begin position="24"/>
        <end position="36"/>
    </location>
</feature>
<accession>D8Q0U4</accession>
<dbReference type="RefSeq" id="XP_003032721.1">
    <property type="nucleotide sequence ID" value="XM_003032675.1"/>
</dbReference>
<feature type="region of interest" description="Disordered" evidence="1">
    <location>
        <begin position="1"/>
        <end position="157"/>
    </location>
</feature>
<organism evidence="3">
    <name type="scientific">Schizophyllum commune (strain H4-8 / FGSC 9210)</name>
    <name type="common">Split gill fungus</name>
    <dbReference type="NCBI Taxonomy" id="578458"/>
    <lineage>
        <taxon>Eukaryota</taxon>
        <taxon>Fungi</taxon>
        <taxon>Dikarya</taxon>
        <taxon>Basidiomycota</taxon>
        <taxon>Agaricomycotina</taxon>
        <taxon>Agaricomycetes</taxon>
        <taxon>Agaricomycetidae</taxon>
        <taxon>Agaricales</taxon>
        <taxon>Schizophyllaceae</taxon>
        <taxon>Schizophyllum</taxon>
    </lineage>
</organism>
<dbReference type="HOGENOM" id="CLU_013602_0_0_1"/>
<gene>
    <name evidence="2" type="ORF">SCHCODRAFT_256850</name>
</gene>